<evidence type="ECO:0000256" key="1">
    <source>
        <dbReference type="SAM" id="SignalP"/>
    </source>
</evidence>
<feature type="signal peptide" evidence="1">
    <location>
        <begin position="1"/>
        <end position="26"/>
    </location>
</feature>
<organism evidence="2 3">
    <name type="scientific">Glutamicibacter arilaitensis</name>
    <dbReference type="NCBI Taxonomy" id="256701"/>
    <lineage>
        <taxon>Bacteria</taxon>
        <taxon>Bacillati</taxon>
        <taxon>Actinomycetota</taxon>
        <taxon>Actinomycetes</taxon>
        <taxon>Micrococcales</taxon>
        <taxon>Micrococcaceae</taxon>
        <taxon>Glutamicibacter</taxon>
    </lineage>
</organism>
<dbReference type="AlphaFoldDB" id="A0A4Y8TV41"/>
<feature type="chain" id="PRO_5038517382" description="SipW-cognate class signal peptide" evidence="1">
    <location>
        <begin position="27"/>
        <end position="208"/>
    </location>
</feature>
<evidence type="ECO:0000313" key="3">
    <source>
        <dbReference type="Proteomes" id="UP000297638"/>
    </source>
</evidence>
<name>A0A4Y8TV41_9MICC</name>
<comment type="caution">
    <text evidence="2">The sequence shown here is derived from an EMBL/GenBank/DDBJ whole genome shotgun (WGS) entry which is preliminary data.</text>
</comment>
<gene>
    <name evidence="2" type="ORF">EXY26_02980</name>
</gene>
<accession>A0A4Y8TV41</accession>
<evidence type="ECO:0008006" key="4">
    <source>
        <dbReference type="Google" id="ProtNLM"/>
    </source>
</evidence>
<dbReference type="Proteomes" id="UP000297638">
    <property type="component" value="Unassembled WGS sequence"/>
</dbReference>
<sequence length="208" mass="20990">MAAASNQKSRKVKALLAGGLVLGVGAAVTLAAWTDQEWATGTFTAGSFNIQGTTDPALAEDNWSDHATEGTAAALTFEVNAANLMPSSVVAEGFALRTASGTTYNAATNLMAATSTGGNAANLSYEIFTVDSMTACTPTAVAATGSEIVAGGTDFGPDAPSASEFTLQSVADAAGTPTILCFQVTAKDTLEQAQTATATWQFEATSVE</sequence>
<dbReference type="RefSeq" id="WP_134779327.1">
    <property type="nucleotide sequence ID" value="NZ_SPDS01000001.1"/>
</dbReference>
<keyword evidence="1" id="KW-0732">Signal</keyword>
<reference evidence="2 3" key="1">
    <citation type="submission" date="2019-03" db="EMBL/GenBank/DDBJ databases">
        <title>Glutamicibacter sp. LJH19 genome.</title>
        <authorList>
            <person name="Sinai Borker S."/>
            <person name="Kumar R."/>
        </authorList>
    </citation>
    <scope>NUCLEOTIDE SEQUENCE [LARGE SCALE GENOMIC DNA]</scope>
    <source>
        <strain evidence="2 3">LJH19</strain>
    </source>
</reference>
<protein>
    <recommendedName>
        <fullName evidence="4">SipW-cognate class signal peptide</fullName>
    </recommendedName>
</protein>
<proteinExistence type="predicted"/>
<dbReference type="EMBL" id="SPDS01000001">
    <property type="protein sequence ID" value="TFH56046.1"/>
    <property type="molecule type" value="Genomic_DNA"/>
</dbReference>
<dbReference type="InterPro" id="IPR023833">
    <property type="entry name" value="Signal_pept_SipW-depend-type"/>
</dbReference>
<dbReference type="NCBIfam" id="TIGR04088">
    <property type="entry name" value="cognate_SipW"/>
    <property type="match status" value="1"/>
</dbReference>
<evidence type="ECO:0000313" key="2">
    <source>
        <dbReference type="EMBL" id="TFH56046.1"/>
    </source>
</evidence>